<feature type="transmembrane region" description="Helical" evidence="2">
    <location>
        <begin position="35"/>
        <end position="59"/>
    </location>
</feature>
<dbReference type="KEGG" id="bfo:118419477"/>
<feature type="transmembrane region" description="Helical" evidence="2">
    <location>
        <begin position="7"/>
        <end position="29"/>
    </location>
</feature>
<name>A0A9J7LHC4_BRAFL</name>
<sequence length="280" mass="28331">MGYNGRVVSRVGAALAVCGGLSVVFGIAGDAAFPWSIWHLASAPIWSGVLVFITGCLGLTSGKQPTNKGAMAGFLSLAILSIITSLTQWILSALGLGVESYSNCYWPVDYPIHCWRDGGSTAIHAVNLVLGLTECVLSFASSILCCVGLCTVPSQNPGTMVLYHAAPPQGGAPGQVAYFTTSGQVVSSGGQAVPVLMAAPGQAPPGVQYVSAGQAPPGVQYVAAGQAPPGVQYVATAGYAQPYPAAIATGSVMQQQPEDGAHAPSTPAGAPPTYTEKAPQ</sequence>
<dbReference type="RefSeq" id="XP_035681758.1">
    <property type="nucleotide sequence ID" value="XM_035825865.1"/>
</dbReference>
<evidence type="ECO:0000256" key="1">
    <source>
        <dbReference type="SAM" id="MobiDB-lite"/>
    </source>
</evidence>
<evidence type="ECO:0000313" key="3">
    <source>
        <dbReference type="Proteomes" id="UP000001554"/>
    </source>
</evidence>
<dbReference type="InterPro" id="IPR030417">
    <property type="entry name" value="MS4A"/>
</dbReference>
<dbReference type="PANTHER" id="PTHR23320:SF165">
    <property type="entry name" value="MARVEL DOMAIN-CONTAINING PROTEIN"/>
    <property type="match status" value="1"/>
</dbReference>
<dbReference type="OrthoDB" id="10045327at2759"/>
<keyword evidence="2" id="KW-0812">Transmembrane</keyword>
<feature type="region of interest" description="Disordered" evidence="1">
    <location>
        <begin position="253"/>
        <end position="280"/>
    </location>
</feature>
<evidence type="ECO:0000256" key="2">
    <source>
        <dbReference type="SAM" id="Phobius"/>
    </source>
</evidence>
<keyword evidence="3" id="KW-1185">Reference proteome</keyword>
<dbReference type="Proteomes" id="UP000001554">
    <property type="component" value="Chromosome 7"/>
</dbReference>
<reference evidence="3" key="1">
    <citation type="journal article" date="2020" name="Nat. Ecol. Evol.">
        <title>Deeply conserved synteny resolves early events in vertebrate evolution.</title>
        <authorList>
            <person name="Simakov O."/>
            <person name="Marletaz F."/>
            <person name="Yue J.X."/>
            <person name="O'Connell B."/>
            <person name="Jenkins J."/>
            <person name="Brandt A."/>
            <person name="Calef R."/>
            <person name="Tung C.H."/>
            <person name="Huang T.K."/>
            <person name="Schmutz J."/>
            <person name="Satoh N."/>
            <person name="Yu J.K."/>
            <person name="Putnam N.H."/>
            <person name="Green R.E."/>
            <person name="Rokhsar D.S."/>
        </authorList>
    </citation>
    <scope>NUCLEOTIDE SEQUENCE [LARGE SCALE GENOMIC DNA]</scope>
    <source>
        <strain evidence="3">S238N-H82</strain>
    </source>
</reference>
<feature type="transmembrane region" description="Helical" evidence="2">
    <location>
        <begin position="71"/>
        <end position="91"/>
    </location>
</feature>
<accession>A0A9J7LHC4</accession>
<keyword evidence="2" id="KW-0472">Membrane</keyword>
<protein>
    <submittedName>
        <fullName evidence="4">Uncharacterized protein LOC118419477 isoform X1</fullName>
    </submittedName>
</protein>
<reference evidence="4" key="2">
    <citation type="submission" date="2025-08" db="UniProtKB">
        <authorList>
            <consortium name="RefSeq"/>
        </authorList>
    </citation>
    <scope>IDENTIFICATION</scope>
    <source>
        <strain evidence="4">S238N-H82</strain>
        <tissue evidence="4">Testes</tissue>
    </source>
</reference>
<organism evidence="3 4">
    <name type="scientific">Branchiostoma floridae</name>
    <name type="common">Florida lancelet</name>
    <name type="synonym">Amphioxus</name>
    <dbReference type="NCBI Taxonomy" id="7739"/>
    <lineage>
        <taxon>Eukaryota</taxon>
        <taxon>Metazoa</taxon>
        <taxon>Chordata</taxon>
        <taxon>Cephalochordata</taxon>
        <taxon>Leptocardii</taxon>
        <taxon>Amphioxiformes</taxon>
        <taxon>Branchiostomatidae</taxon>
        <taxon>Branchiostoma</taxon>
    </lineage>
</organism>
<dbReference type="PANTHER" id="PTHR23320">
    <property type="entry name" value="MEMBRANE-SPANNING 4-DOMAINS SUBFAMILY A MS4A -RELATED"/>
    <property type="match status" value="1"/>
</dbReference>
<proteinExistence type="predicted"/>
<gene>
    <name evidence="4" type="primary">LOC118419477</name>
</gene>
<evidence type="ECO:0000313" key="4">
    <source>
        <dbReference type="RefSeq" id="XP_035681758.1"/>
    </source>
</evidence>
<dbReference type="AlphaFoldDB" id="A0A9J7LHC4"/>
<keyword evidence="2" id="KW-1133">Transmembrane helix</keyword>
<dbReference type="GeneID" id="118419477"/>